<keyword evidence="6" id="KW-1185">Reference proteome</keyword>
<evidence type="ECO:0000256" key="1">
    <source>
        <dbReference type="PIRSR" id="PIRSR637460-1"/>
    </source>
</evidence>
<gene>
    <name evidence="5" type="ORF">Rai3103_05965</name>
</gene>
<dbReference type="InterPro" id="IPR037460">
    <property type="entry name" value="SEST-like"/>
</dbReference>
<proteinExistence type="predicted"/>
<protein>
    <recommendedName>
        <fullName evidence="4">SGNH hydrolase-type esterase domain-containing protein</fullName>
    </recommendedName>
</protein>
<keyword evidence="3" id="KW-0732">Signal</keyword>
<feature type="signal peptide" evidence="3">
    <location>
        <begin position="1"/>
        <end position="21"/>
    </location>
</feature>
<feature type="disulfide bond" evidence="2">
    <location>
        <begin position="109"/>
        <end position="115"/>
    </location>
</feature>
<feature type="chain" id="PRO_5038884132" description="SGNH hydrolase-type esterase domain-containing protein" evidence="3">
    <location>
        <begin position="22"/>
        <end position="273"/>
    </location>
</feature>
<dbReference type="CDD" id="cd01823">
    <property type="entry name" value="SEST_like"/>
    <property type="match status" value="1"/>
</dbReference>
<dbReference type="EMBL" id="CP045725">
    <property type="protein sequence ID" value="QGF23284.1"/>
    <property type="molecule type" value="Genomic_DNA"/>
</dbReference>
<organism evidence="5 6">
    <name type="scientific">Raineyella fluvialis</name>
    <dbReference type="NCBI Taxonomy" id="2662261"/>
    <lineage>
        <taxon>Bacteria</taxon>
        <taxon>Bacillati</taxon>
        <taxon>Actinomycetota</taxon>
        <taxon>Actinomycetes</taxon>
        <taxon>Propionibacteriales</taxon>
        <taxon>Propionibacteriaceae</taxon>
        <taxon>Raineyella</taxon>
    </lineage>
</organism>
<sequence>MKRALATLLASAALVTSAAIAAPTAHAAAKVNYLALGDSYPYGQGLSPAQAYPAVLQSRYSSSVSLTNNAASGATTTAVLGQIIPDKATVITLTAGADDLNWTGVLQSCLGSATCTPPSGTALSTMSVNLAKDITVAQQKNPRAKILVTGYPELFDASAAAYDEFVLRRPCTIGTYSGQAVTVSGSQATQVNAMVDAVDLAIASGVALARYNGATASYVNVSPAFTNHRLCDTYPWVFDLDTPAAAFHPNAAGQMAYATTLNNAGFGTAVTSR</sequence>
<dbReference type="AlphaFoldDB" id="A0A5Q2FCY1"/>
<dbReference type="PANTHER" id="PTHR37981">
    <property type="entry name" value="LIPASE 2"/>
    <property type="match status" value="1"/>
</dbReference>
<dbReference type="GO" id="GO:0016788">
    <property type="term" value="F:hydrolase activity, acting on ester bonds"/>
    <property type="evidence" value="ECO:0007669"/>
    <property type="project" value="InterPro"/>
</dbReference>
<accession>A0A5Q2FCY1</accession>
<evidence type="ECO:0000259" key="4">
    <source>
        <dbReference type="Pfam" id="PF13472"/>
    </source>
</evidence>
<dbReference type="InterPro" id="IPR013830">
    <property type="entry name" value="SGNH_hydro"/>
</dbReference>
<evidence type="ECO:0000313" key="6">
    <source>
        <dbReference type="Proteomes" id="UP000386847"/>
    </source>
</evidence>
<name>A0A5Q2FCY1_9ACTN</name>
<keyword evidence="2" id="KW-1015">Disulfide bond</keyword>
<dbReference type="SUPFAM" id="SSF52266">
    <property type="entry name" value="SGNH hydrolase"/>
    <property type="match status" value="1"/>
</dbReference>
<feature type="active site" evidence="1">
    <location>
        <position position="248"/>
    </location>
</feature>
<evidence type="ECO:0000256" key="3">
    <source>
        <dbReference type="SAM" id="SignalP"/>
    </source>
</evidence>
<dbReference type="KEGG" id="rain:Rai3103_05965"/>
<dbReference type="Pfam" id="PF13472">
    <property type="entry name" value="Lipase_GDSL_2"/>
    <property type="match status" value="1"/>
</dbReference>
<feature type="domain" description="SGNH hydrolase-type esterase" evidence="4">
    <location>
        <begin position="35"/>
        <end position="254"/>
    </location>
</feature>
<reference evidence="5 6" key="1">
    <citation type="submission" date="2019-10" db="EMBL/GenBank/DDBJ databases">
        <title>Genomic analysis of Raineyella sp. CBA3103.</title>
        <authorList>
            <person name="Roh S.W."/>
        </authorList>
    </citation>
    <scope>NUCLEOTIDE SEQUENCE [LARGE SCALE GENOMIC DNA]</scope>
    <source>
        <strain evidence="5 6">CBA3103</strain>
    </source>
</reference>
<dbReference type="Proteomes" id="UP000386847">
    <property type="component" value="Chromosome"/>
</dbReference>
<dbReference type="InterPro" id="IPR036514">
    <property type="entry name" value="SGNH_hydro_sf"/>
</dbReference>
<dbReference type="Gene3D" id="3.40.50.1110">
    <property type="entry name" value="SGNH hydrolase"/>
    <property type="match status" value="1"/>
</dbReference>
<dbReference type="RefSeq" id="WP_153571815.1">
    <property type="nucleotide sequence ID" value="NZ_CP045725.1"/>
</dbReference>
<feature type="active site" description="Nucleophile" evidence="1">
    <location>
        <position position="39"/>
    </location>
</feature>
<evidence type="ECO:0000256" key="2">
    <source>
        <dbReference type="PIRSR" id="PIRSR637460-2"/>
    </source>
</evidence>
<dbReference type="PANTHER" id="PTHR37981:SF1">
    <property type="entry name" value="SGNH HYDROLASE-TYPE ESTERASE DOMAIN-CONTAINING PROTEIN"/>
    <property type="match status" value="1"/>
</dbReference>
<evidence type="ECO:0000313" key="5">
    <source>
        <dbReference type="EMBL" id="QGF23284.1"/>
    </source>
</evidence>
<dbReference type="GO" id="GO:0006629">
    <property type="term" value="P:lipid metabolic process"/>
    <property type="evidence" value="ECO:0007669"/>
    <property type="project" value="TreeGrafter"/>
</dbReference>